<dbReference type="VEuPathDB" id="FungiDB:AB675_1376"/>
<dbReference type="STRING" id="1664694.A0A0N1HL34"/>
<evidence type="ECO:0000313" key="3">
    <source>
        <dbReference type="Proteomes" id="UP000038010"/>
    </source>
</evidence>
<dbReference type="Proteomes" id="UP000038010">
    <property type="component" value="Unassembled WGS sequence"/>
</dbReference>
<dbReference type="RefSeq" id="XP_017995095.1">
    <property type="nucleotide sequence ID" value="XM_018141260.1"/>
</dbReference>
<dbReference type="PANTHER" id="PTHR37540:SF5">
    <property type="entry name" value="TRANSCRIPTION FACTOR DOMAIN-CONTAINING PROTEIN"/>
    <property type="match status" value="1"/>
</dbReference>
<feature type="region of interest" description="Disordered" evidence="1">
    <location>
        <begin position="16"/>
        <end position="50"/>
    </location>
</feature>
<dbReference type="Pfam" id="PF11951">
    <property type="entry name" value="Fungal_trans_2"/>
    <property type="match status" value="1"/>
</dbReference>
<dbReference type="GeneID" id="28733140"/>
<evidence type="ECO:0000313" key="2">
    <source>
        <dbReference type="EMBL" id="KPI35132.1"/>
    </source>
</evidence>
<gene>
    <name evidence="2" type="ORF">AB675_1376</name>
</gene>
<organism evidence="2 3">
    <name type="scientific">Cyphellophora attinorum</name>
    <dbReference type="NCBI Taxonomy" id="1664694"/>
    <lineage>
        <taxon>Eukaryota</taxon>
        <taxon>Fungi</taxon>
        <taxon>Dikarya</taxon>
        <taxon>Ascomycota</taxon>
        <taxon>Pezizomycotina</taxon>
        <taxon>Eurotiomycetes</taxon>
        <taxon>Chaetothyriomycetidae</taxon>
        <taxon>Chaetothyriales</taxon>
        <taxon>Cyphellophoraceae</taxon>
        <taxon>Cyphellophora</taxon>
    </lineage>
</organism>
<sequence length="317" mass="36324">MDYMFINGNKKLKYRTPHERRQVRAYAQRSHQAAKRQASEDKAPDHESISNTSNATVLKFRLQTESRKQASNDGGFVGNVERATKDPATEYRVKSSYKTRGASLTSSGVDPYNWLPFQLEYDDSLLLYQFQNYERWPWCPVSGRSEWSAFTVSDELVFRVTMYSWSTHIRNRRPPGYLESAKSLETTFKNKAKAISMVNQRLSDSNAACSDEVLAAVAALTNIEVAFGTREEATIHINGLYTLVEQRGGLQTLRSPRQELVQRLIAWNDLLYAELYGKGLVFPQLDLWDRAWRSLVANQTPITSHAWLAHFLWPSTL</sequence>
<dbReference type="AlphaFoldDB" id="A0A0N1HL34"/>
<feature type="compositionally biased region" description="Basic and acidic residues" evidence="1">
    <location>
        <begin position="37"/>
        <end position="48"/>
    </location>
</feature>
<comment type="caution">
    <text evidence="2">The sequence shown here is derived from an EMBL/GenBank/DDBJ whole genome shotgun (WGS) entry which is preliminary data.</text>
</comment>
<reference evidence="2 3" key="1">
    <citation type="submission" date="2015-06" db="EMBL/GenBank/DDBJ databases">
        <title>Draft genome of the ant-associated black yeast Phialophora attae CBS 131958.</title>
        <authorList>
            <person name="Moreno L.F."/>
            <person name="Stielow B.J."/>
            <person name="de Hoog S."/>
            <person name="Vicente V.A."/>
            <person name="Weiss V.A."/>
            <person name="de Vries M."/>
            <person name="Cruz L.M."/>
            <person name="Souza E.M."/>
        </authorList>
    </citation>
    <scope>NUCLEOTIDE SEQUENCE [LARGE SCALE GENOMIC DNA]</scope>
    <source>
        <strain evidence="2 3">CBS 131958</strain>
    </source>
</reference>
<keyword evidence="3" id="KW-1185">Reference proteome</keyword>
<proteinExistence type="predicted"/>
<name>A0A0N1HL34_9EURO</name>
<dbReference type="InterPro" id="IPR021858">
    <property type="entry name" value="Fun_TF"/>
</dbReference>
<evidence type="ECO:0000256" key="1">
    <source>
        <dbReference type="SAM" id="MobiDB-lite"/>
    </source>
</evidence>
<dbReference type="PANTHER" id="PTHR37540">
    <property type="entry name" value="TRANSCRIPTION FACTOR (ACR-2), PUTATIVE-RELATED-RELATED"/>
    <property type="match status" value="1"/>
</dbReference>
<dbReference type="OrthoDB" id="4158087at2759"/>
<dbReference type="EMBL" id="LFJN01000044">
    <property type="protein sequence ID" value="KPI35132.1"/>
    <property type="molecule type" value="Genomic_DNA"/>
</dbReference>
<protein>
    <submittedName>
        <fullName evidence="2">Uncharacterized protein</fullName>
    </submittedName>
</protein>
<accession>A0A0N1HL34</accession>